<evidence type="ECO:0000256" key="8">
    <source>
        <dbReference type="SAM" id="Phobius"/>
    </source>
</evidence>
<comment type="subcellular location">
    <subcellularLocation>
        <location evidence="1">Cell membrane</location>
        <topology evidence="1">Multi-pass membrane protein</topology>
    </subcellularLocation>
</comment>
<proteinExistence type="inferred from homology"/>
<comment type="similarity">
    <text evidence="2 7">Belongs to the membrane-bound acyltransferase family.</text>
</comment>
<keyword evidence="5 8" id="KW-1133">Transmembrane helix</keyword>
<evidence type="ECO:0000256" key="4">
    <source>
        <dbReference type="ARBA" id="ARBA00022692"/>
    </source>
</evidence>
<feature type="transmembrane region" description="Helical" evidence="8">
    <location>
        <begin position="36"/>
        <end position="56"/>
    </location>
</feature>
<keyword evidence="7 9" id="KW-0012">Acyltransferase</keyword>
<dbReference type="GO" id="GO:0016746">
    <property type="term" value="F:acyltransferase activity"/>
    <property type="evidence" value="ECO:0007669"/>
    <property type="project" value="UniProtKB-KW"/>
</dbReference>
<evidence type="ECO:0000256" key="2">
    <source>
        <dbReference type="ARBA" id="ARBA00010323"/>
    </source>
</evidence>
<gene>
    <name evidence="9" type="ORF">CVV64_12795</name>
</gene>
<feature type="transmembrane region" description="Helical" evidence="8">
    <location>
        <begin position="76"/>
        <end position="98"/>
    </location>
</feature>
<evidence type="ECO:0000256" key="5">
    <source>
        <dbReference type="ARBA" id="ARBA00022989"/>
    </source>
</evidence>
<dbReference type="GO" id="GO:0042121">
    <property type="term" value="P:alginic acid biosynthetic process"/>
    <property type="evidence" value="ECO:0007669"/>
    <property type="project" value="InterPro"/>
</dbReference>
<feature type="transmembrane region" description="Helical" evidence="8">
    <location>
        <begin position="451"/>
        <end position="473"/>
    </location>
</feature>
<dbReference type="EMBL" id="PGXC01000013">
    <property type="protein sequence ID" value="PKK89677.1"/>
    <property type="molecule type" value="Genomic_DNA"/>
</dbReference>
<name>A0A2N1PMY7_9BACT</name>
<protein>
    <submittedName>
        <fullName evidence="9">Membrane-bound O-acyltransferase family protein</fullName>
    </submittedName>
</protein>
<accession>A0A2N1PMY7</accession>
<dbReference type="Proteomes" id="UP000233256">
    <property type="component" value="Unassembled WGS sequence"/>
</dbReference>
<feature type="transmembrane region" description="Helical" evidence="8">
    <location>
        <begin position="330"/>
        <end position="347"/>
    </location>
</feature>
<reference evidence="9 10" key="1">
    <citation type="journal article" date="2017" name="ISME J.">
        <title>Potential for microbial H2 and metal transformations associated with novel bacteria and archaea in deep terrestrial subsurface sediments.</title>
        <authorList>
            <person name="Hernsdorf A.W."/>
            <person name="Amano Y."/>
            <person name="Miyakawa K."/>
            <person name="Ise K."/>
            <person name="Suzuki Y."/>
            <person name="Anantharaman K."/>
            <person name="Probst A."/>
            <person name="Burstein D."/>
            <person name="Thomas B.C."/>
            <person name="Banfield J.F."/>
        </authorList>
    </citation>
    <scope>NUCLEOTIDE SEQUENCE [LARGE SCALE GENOMIC DNA]</scope>
    <source>
        <strain evidence="9">HGW-Wallbacteria-1</strain>
    </source>
</reference>
<dbReference type="InterPro" id="IPR028362">
    <property type="entry name" value="AlgI"/>
</dbReference>
<organism evidence="9 10">
    <name type="scientific">Candidatus Wallbacteria bacterium HGW-Wallbacteria-1</name>
    <dbReference type="NCBI Taxonomy" id="2013854"/>
    <lineage>
        <taxon>Bacteria</taxon>
        <taxon>Candidatus Walliibacteriota</taxon>
    </lineage>
</organism>
<evidence type="ECO:0000313" key="9">
    <source>
        <dbReference type="EMBL" id="PKK89677.1"/>
    </source>
</evidence>
<dbReference type="InterPro" id="IPR024194">
    <property type="entry name" value="Ac/AlaTfrase_AlgI/DltB"/>
</dbReference>
<feature type="transmembrane region" description="Helical" evidence="8">
    <location>
        <begin position="368"/>
        <end position="388"/>
    </location>
</feature>
<comment type="caution">
    <text evidence="9">The sequence shown here is derived from an EMBL/GenBank/DDBJ whole genome shotgun (WGS) entry which is preliminary data.</text>
</comment>
<dbReference type="PANTHER" id="PTHR13285:SF18">
    <property type="entry name" value="PROTEIN-CYSTEINE N-PALMITOYLTRANSFERASE RASP"/>
    <property type="match status" value="1"/>
</dbReference>
<evidence type="ECO:0000256" key="6">
    <source>
        <dbReference type="ARBA" id="ARBA00023136"/>
    </source>
</evidence>
<keyword evidence="6 7" id="KW-0472">Membrane</keyword>
<dbReference type="InterPro" id="IPR051085">
    <property type="entry name" value="MB_O-acyltransferase"/>
</dbReference>
<feature type="transmembrane region" description="Helical" evidence="8">
    <location>
        <begin position="408"/>
        <end position="431"/>
    </location>
</feature>
<feature type="transmembrane region" description="Helical" evidence="8">
    <location>
        <begin position="6"/>
        <end position="24"/>
    </location>
</feature>
<evidence type="ECO:0000256" key="7">
    <source>
        <dbReference type="PIRNR" id="PIRNR016636"/>
    </source>
</evidence>
<evidence type="ECO:0000256" key="1">
    <source>
        <dbReference type="ARBA" id="ARBA00004651"/>
    </source>
</evidence>
<dbReference type="PIRSF" id="PIRSF016636">
    <property type="entry name" value="AlgI_DltB"/>
    <property type="match status" value="1"/>
</dbReference>
<evidence type="ECO:0000256" key="3">
    <source>
        <dbReference type="ARBA" id="ARBA00022475"/>
    </source>
</evidence>
<dbReference type="PIRSF" id="PIRSF500217">
    <property type="entry name" value="AlgI"/>
    <property type="match status" value="1"/>
</dbReference>
<dbReference type="GO" id="GO:0005886">
    <property type="term" value="C:plasma membrane"/>
    <property type="evidence" value="ECO:0007669"/>
    <property type="project" value="UniProtKB-SubCell"/>
</dbReference>
<dbReference type="AlphaFoldDB" id="A0A2N1PMY7"/>
<feature type="transmembrane region" description="Helical" evidence="8">
    <location>
        <begin position="110"/>
        <end position="130"/>
    </location>
</feature>
<dbReference type="PANTHER" id="PTHR13285">
    <property type="entry name" value="ACYLTRANSFERASE"/>
    <property type="match status" value="1"/>
</dbReference>
<evidence type="ECO:0000313" key="10">
    <source>
        <dbReference type="Proteomes" id="UP000233256"/>
    </source>
</evidence>
<dbReference type="Pfam" id="PF03062">
    <property type="entry name" value="MBOAT"/>
    <property type="match status" value="1"/>
</dbReference>
<dbReference type="InterPro" id="IPR004299">
    <property type="entry name" value="MBOAT_fam"/>
</dbReference>
<keyword evidence="7 9" id="KW-0808">Transferase</keyword>
<keyword evidence="4 8" id="KW-0812">Transmembrane</keyword>
<keyword evidence="3 7" id="KW-1003">Cell membrane</keyword>
<sequence>MVFNTFLFAIFICALYPLYLILSHKWQNRLLLIGSYIFYGAWDYRFLSLIFISTVIDFYCGKHIETSNNIHTRKAFLAVSVISNLSLLCFFKYFNFFADNFRALLEVSGFTCNFGTLEIILPVGISFYTFQTMSYTIDIYKNELRSTDCFLDFALFVSFFPQLVAGPIERARELLPQILSPRKVNLSDFYTGCHLIFWGLFQKVFIADNLAQIVDRVFDQVPLQASGIEIVIATYAFAFQIFCDFAGYSNIARGLGRIMGFDIMVNFRIPYIASNPTEFWKRWHISLSSWLKDYLYIPLGGSRGGLYFTCRNLLATMIIGGLWHGAAWTFIIWGFYHGFLLIIYRMAKAKKFSLTCNFKAFQFVEKGLKIFLFFNLVCIGWLFFRAQSIEQITEIAMLPFINFLPNHMTMILPGLIQLLFFTLPLLLVQYFQHKYNDLMIVTRFNPAFQTLFYVTYFHLLVFFGVSGGNRFIYFQF</sequence>